<dbReference type="GO" id="GO:0003700">
    <property type="term" value="F:DNA-binding transcription factor activity"/>
    <property type="evidence" value="ECO:0007669"/>
    <property type="project" value="InterPro"/>
</dbReference>
<protein>
    <submittedName>
        <fullName evidence="8">LysR family transcriptional regulator</fullName>
    </submittedName>
</protein>
<dbReference type="AlphaFoldDB" id="A0A109JAJ6"/>
<dbReference type="Pfam" id="PF00126">
    <property type="entry name" value="HTH_1"/>
    <property type="match status" value="1"/>
</dbReference>
<keyword evidence="6" id="KW-0804">Transcription</keyword>
<dbReference type="Gene3D" id="3.40.190.10">
    <property type="entry name" value="Periplasmic binding protein-like II"/>
    <property type="match status" value="2"/>
</dbReference>
<evidence type="ECO:0000256" key="3">
    <source>
        <dbReference type="ARBA" id="ARBA00022458"/>
    </source>
</evidence>
<evidence type="ECO:0000259" key="7">
    <source>
        <dbReference type="PROSITE" id="PS50931"/>
    </source>
</evidence>
<keyword evidence="4" id="KW-0805">Transcription regulation</keyword>
<dbReference type="Pfam" id="PF03466">
    <property type="entry name" value="LysR_substrate"/>
    <property type="match status" value="1"/>
</dbReference>
<dbReference type="InterPro" id="IPR005119">
    <property type="entry name" value="LysR_subst-bd"/>
</dbReference>
<name>A0A109JAJ6_9BRAD</name>
<evidence type="ECO:0000313" key="8">
    <source>
        <dbReference type="EMBL" id="KWV45368.1"/>
    </source>
</evidence>
<dbReference type="RefSeq" id="WP_066515549.1">
    <property type="nucleotide sequence ID" value="NZ_LNCU01000125.1"/>
</dbReference>
<evidence type="ECO:0000256" key="4">
    <source>
        <dbReference type="ARBA" id="ARBA00023015"/>
    </source>
</evidence>
<evidence type="ECO:0000313" key="9">
    <source>
        <dbReference type="Proteomes" id="UP000057737"/>
    </source>
</evidence>
<evidence type="ECO:0000256" key="5">
    <source>
        <dbReference type="ARBA" id="ARBA00023125"/>
    </source>
</evidence>
<dbReference type="PANTHER" id="PTHR30118">
    <property type="entry name" value="HTH-TYPE TRANSCRIPTIONAL REGULATOR LEUO-RELATED"/>
    <property type="match status" value="1"/>
</dbReference>
<keyword evidence="9" id="KW-1185">Reference proteome</keyword>
<organism evidence="8 9">
    <name type="scientific">Bradyrhizobium macuxiense</name>
    <dbReference type="NCBI Taxonomy" id="1755647"/>
    <lineage>
        <taxon>Bacteria</taxon>
        <taxon>Pseudomonadati</taxon>
        <taxon>Pseudomonadota</taxon>
        <taxon>Alphaproteobacteria</taxon>
        <taxon>Hyphomicrobiales</taxon>
        <taxon>Nitrobacteraceae</taxon>
        <taxon>Bradyrhizobium</taxon>
    </lineage>
</organism>
<evidence type="ECO:0000256" key="1">
    <source>
        <dbReference type="ARBA" id="ARBA00003502"/>
    </source>
</evidence>
<proteinExistence type="inferred from homology"/>
<dbReference type="InterPro" id="IPR036388">
    <property type="entry name" value="WH-like_DNA-bd_sf"/>
</dbReference>
<dbReference type="SUPFAM" id="SSF53850">
    <property type="entry name" value="Periplasmic binding protein-like II"/>
    <property type="match status" value="1"/>
</dbReference>
<dbReference type="InterPro" id="IPR000847">
    <property type="entry name" value="LysR_HTH_N"/>
</dbReference>
<dbReference type="InterPro" id="IPR050389">
    <property type="entry name" value="LysR-type_TF"/>
</dbReference>
<keyword evidence="5" id="KW-0238">DNA-binding</keyword>
<accession>A0A109JAJ6</accession>
<reference evidence="8 9" key="1">
    <citation type="submission" date="2015-11" db="EMBL/GenBank/DDBJ databases">
        <title>Draft Genome Sequence of the Strain BR 10303 (Bradyrhizobium sp.) isolated from nodules of Centrolobium paraense.</title>
        <authorList>
            <person name="Zelli J.E."/>
            <person name="Simoes-Araujo J.L."/>
            <person name="Barauna A.C."/>
            <person name="Silva K."/>
        </authorList>
    </citation>
    <scope>NUCLEOTIDE SEQUENCE [LARGE SCALE GENOMIC DNA]</scope>
    <source>
        <strain evidence="8 9">BR 10303</strain>
    </source>
</reference>
<sequence length="301" mass="34236">MNLRSIDLNLLVALDALLSERHVTKASDKVGLSQPAMSNALSRLRGMFADELLVRTATGMKPTPRALELVDPLRQLLRQVERVMQSDTAFDPATTERTFTIRMSDILACTLLPRLVAQRRTAPGIGFNVLHLPPAQTTDALERDEIDLAVSMGLDHSNAIRSDKLLVDRMVCMMRRSHPIARKKSITFDDFIAHEHMKVSMSPTDLRFVDDVLGELGHQRRIVLNVPHWLVVPHVLEQADLLAVMPGHLATALMDKDLQMFDLPFKSEPFSWMMYWHRRYDQSNASRWLRERVQRACAGLN</sequence>
<evidence type="ECO:0000256" key="2">
    <source>
        <dbReference type="ARBA" id="ARBA00009437"/>
    </source>
</evidence>
<dbReference type="PANTHER" id="PTHR30118:SF15">
    <property type="entry name" value="TRANSCRIPTIONAL REGULATORY PROTEIN"/>
    <property type="match status" value="1"/>
</dbReference>
<dbReference type="Proteomes" id="UP000057737">
    <property type="component" value="Unassembled WGS sequence"/>
</dbReference>
<dbReference type="GO" id="GO:0003677">
    <property type="term" value="F:DNA binding"/>
    <property type="evidence" value="ECO:0007669"/>
    <property type="project" value="UniProtKB-KW"/>
</dbReference>
<dbReference type="CDD" id="cd08417">
    <property type="entry name" value="PBP2_Nitroaromatics_like"/>
    <property type="match status" value="1"/>
</dbReference>
<feature type="domain" description="HTH lysR-type" evidence="7">
    <location>
        <begin position="6"/>
        <end position="63"/>
    </location>
</feature>
<dbReference type="SUPFAM" id="SSF46785">
    <property type="entry name" value="Winged helix' DNA-binding domain"/>
    <property type="match status" value="1"/>
</dbReference>
<comment type="caution">
    <text evidence="8">The sequence shown here is derived from an EMBL/GenBank/DDBJ whole genome shotgun (WGS) entry which is preliminary data.</text>
</comment>
<dbReference type="EMBL" id="LNCU01000125">
    <property type="protein sequence ID" value="KWV45368.1"/>
    <property type="molecule type" value="Genomic_DNA"/>
</dbReference>
<comment type="similarity">
    <text evidence="2">Belongs to the LysR transcriptional regulatory family.</text>
</comment>
<evidence type="ECO:0000256" key="6">
    <source>
        <dbReference type="ARBA" id="ARBA00023163"/>
    </source>
</evidence>
<dbReference type="InterPro" id="IPR037402">
    <property type="entry name" value="YidZ_PBP2"/>
</dbReference>
<keyword evidence="3" id="KW-0536">Nodulation</keyword>
<dbReference type="InterPro" id="IPR036390">
    <property type="entry name" value="WH_DNA-bd_sf"/>
</dbReference>
<dbReference type="Gene3D" id="1.10.10.10">
    <property type="entry name" value="Winged helix-like DNA-binding domain superfamily/Winged helix DNA-binding domain"/>
    <property type="match status" value="1"/>
</dbReference>
<dbReference type="PRINTS" id="PR00039">
    <property type="entry name" value="HTHLYSR"/>
</dbReference>
<dbReference type="PROSITE" id="PS50931">
    <property type="entry name" value="HTH_LYSR"/>
    <property type="match status" value="1"/>
</dbReference>
<gene>
    <name evidence="8" type="ORF">AS156_23910</name>
</gene>
<dbReference type="OrthoDB" id="8339333at2"/>
<comment type="function">
    <text evidence="1">NodD regulates the expression of the nodABCFE genes which encode other nodulation proteins. NodD is also a negative regulator of its own expression. Binds flavonoids as inducers.</text>
</comment>